<dbReference type="Pfam" id="PF12804">
    <property type="entry name" value="NTP_transf_3"/>
    <property type="match status" value="1"/>
</dbReference>
<dbReference type="InterPro" id="IPR025877">
    <property type="entry name" value="MobA-like_NTP_Trfase"/>
</dbReference>
<dbReference type="Gene3D" id="3.90.550.10">
    <property type="entry name" value="Spore Coat Polysaccharide Biosynthesis Protein SpsA, Chain A"/>
    <property type="match status" value="1"/>
</dbReference>
<keyword evidence="3" id="KW-1185">Reference proteome</keyword>
<dbReference type="EMBL" id="JAZGQL010000021">
    <property type="protein sequence ID" value="MEE6310049.1"/>
    <property type="molecule type" value="Genomic_DNA"/>
</dbReference>
<sequence length="185" mass="18930">MVLAAGAGRRYGGPKALVRLDGQLLVERAVQVARDGGCDPVVAVLGAAAPAIRSRAELGDAVAVHNPEWETGMGSSLRAGLTALRDSGAVAAVVLLVDMPGITAEAVRRLVEIAAPDALGTAGYGTRRGHPVLLGRSHWSGVAELAVGDVGARPYLRRHQARLSVVPCADVADDADLDVPPATVP</sequence>
<evidence type="ECO:0000313" key="2">
    <source>
        <dbReference type="EMBL" id="MEE6310049.1"/>
    </source>
</evidence>
<proteinExistence type="predicted"/>
<dbReference type="SUPFAM" id="SSF53448">
    <property type="entry name" value="Nucleotide-diphospho-sugar transferases"/>
    <property type="match status" value="1"/>
</dbReference>
<comment type="caution">
    <text evidence="2">The sequence shown here is derived from an EMBL/GenBank/DDBJ whole genome shotgun (WGS) entry which is preliminary data.</text>
</comment>
<dbReference type="RefSeq" id="WP_331210366.1">
    <property type="nucleotide sequence ID" value="NZ_JAZGQL010000021.1"/>
</dbReference>
<dbReference type="Proteomes" id="UP001339911">
    <property type="component" value="Unassembled WGS sequence"/>
</dbReference>
<feature type="domain" description="MobA-like NTP transferase" evidence="1">
    <location>
        <begin position="2"/>
        <end position="160"/>
    </location>
</feature>
<evidence type="ECO:0000259" key="1">
    <source>
        <dbReference type="Pfam" id="PF12804"/>
    </source>
</evidence>
<dbReference type="PANTHER" id="PTHR43777:SF1">
    <property type="entry name" value="MOLYBDENUM COFACTOR CYTIDYLYLTRANSFERASE"/>
    <property type="match status" value="1"/>
</dbReference>
<protein>
    <submittedName>
        <fullName evidence="2">Nucleotidyltransferase family protein</fullName>
    </submittedName>
</protein>
<evidence type="ECO:0000313" key="3">
    <source>
        <dbReference type="Proteomes" id="UP001339911"/>
    </source>
</evidence>
<organism evidence="2 3">
    <name type="scientific">Plantactinospora veratri</name>
    <dbReference type="NCBI Taxonomy" id="1436122"/>
    <lineage>
        <taxon>Bacteria</taxon>
        <taxon>Bacillati</taxon>
        <taxon>Actinomycetota</taxon>
        <taxon>Actinomycetes</taxon>
        <taxon>Micromonosporales</taxon>
        <taxon>Micromonosporaceae</taxon>
        <taxon>Plantactinospora</taxon>
    </lineage>
</organism>
<accession>A0ABU7SK13</accession>
<dbReference type="InterPro" id="IPR029044">
    <property type="entry name" value="Nucleotide-diphossugar_trans"/>
</dbReference>
<name>A0ABU7SK13_9ACTN</name>
<gene>
    <name evidence="2" type="ORF">V1634_24755</name>
</gene>
<dbReference type="CDD" id="cd04182">
    <property type="entry name" value="GT_2_like_f"/>
    <property type="match status" value="1"/>
</dbReference>
<dbReference type="PANTHER" id="PTHR43777">
    <property type="entry name" value="MOLYBDENUM COFACTOR CYTIDYLYLTRANSFERASE"/>
    <property type="match status" value="1"/>
</dbReference>
<reference evidence="2 3" key="1">
    <citation type="submission" date="2024-01" db="EMBL/GenBank/DDBJ databases">
        <title>Genome insights into Plantactinospora veratri sp. nov.</title>
        <authorList>
            <person name="Wang L."/>
        </authorList>
    </citation>
    <scope>NUCLEOTIDE SEQUENCE [LARGE SCALE GENOMIC DNA]</scope>
    <source>
        <strain evidence="2 3">NEAU-FHS4</strain>
    </source>
</reference>